<evidence type="ECO:0000313" key="6">
    <source>
        <dbReference type="EMBL" id="NBH62689.1"/>
    </source>
</evidence>
<accession>A0A845QLJ2</accession>
<dbReference type="GO" id="GO:0016787">
    <property type="term" value="F:hydrolase activity"/>
    <property type="evidence" value="ECO:0007669"/>
    <property type="project" value="UniProtKB-KW"/>
</dbReference>
<dbReference type="PANTHER" id="PTHR43046">
    <property type="entry name" value="GDP-MANNOSE MANNOSYL HYDROLASE"/>
    <property type="match status" value="1"/>
</dbReference>
<protein>
    <submittedName>
        <fullName evidence="6">NUDIX hydrolase</fullName>
    </submittedName>
</protein>
<comment type="similarity">
    <text evidence="4">Belongs to the Nudix hydrolase family.</text>
</comment>
<evidence type="ECO:0000256" key="4">
    <source>
        <dbReference type="RuleBase" id="RU003476"/>
    </source>
</evidence>
<keyword evidence="7" id="KW-1185">Reference proteome</keyword>
<comment type="cofactor">
    <cofactor evidence="1">
        <name>Mg(2+)</name>
        <dbReference type="ChEBI" id="CHEBI:18420"/>
    </cofactor>
</comment>
<organism evidence="6 7">
    <name type="scientific">Anaerotruncus colihominis</name>
    <dbReference type="NCBI Taxonomy" id="169435"/>
    <lineage>
        <taxon>Bacteria</taxon>
        <taxon>Bacillati</taxon>
        <taxon>Bacillota</taxon>
        <taxon>Clostridia</taxon>
        <taxon>Eubacteriales</taxon>
        <taxon>Oscillospiraceae</taxon>
        <taxon>Anaerotruncus</taxon>
    </lineage>
</organism>
<dbReference type="InterPro" id="IPR020084">
    <property type="entry name" value="NUDIX_hydrolase_CS"/>
</dbReference>
<keyword evidence="2 4" id="KW-0378">Hydrolase</keyword>
<comment type="caution">
    <text evidence="6">The sequence shown here is derived from an EMBL/GenBank/DDBJ whole genome shotgun (WGS) entry which is preliminary data.</text>
</comment>
<dbReference type="PANTHER" id="PTHR43046:SF12">
    <property type="entry name" value="GDP-MANNOSE MANNOSYL HYDROLASE"/>
    <property type="match status" value="1"/>
</dbReference>
<feature type="domain" description="Nudix hydrolase" evidence="5">
    <location>
        <begin position="1"/>
        <end position="143"/>
    </location>
</feature>
<keyword evidence="3" id="KW-0460">Magnesium</keyword>
<evidence type="ECO:0000259" key="5">
    <source>
        <dbReference type="PROSITE" id="PS51462"/>
    </source>
</evidence>
<dbReference type="SUPFAM" id="SSF55811">
    <property type="entry name" value="Nudix"/>
    <property type="match status" value="1"/>
</dbReference>
<evidence type="ECO:0000256" key="3">
    <source>
        <dbReference type="ARBA" id="ARBA00022842"/>
    </source>
</evidence>
<dbReference type="Gene3D" id="3.90.79.10">
    <property type="entry name" value="Nucleoside Triphosphate Pyrophosphohydrolase"/>
    <property type="match status" value="1"/>
</dbReference>
<dbReference type="EMBL" id="QXWK01000031">
    <property type="protein sequence ID" value="NBH62689.1"/>
    <property type="molecule type" value="Genomic_DNA"/>
</dbReference>
<dbReference type="InterPro" id="IPR015797">
    <property type="entry name" value="NUDIX_hydrolase-like_dom_sf"/>
</dbReference>
<dbReference type="Pfam" id="PF00293">
    <property type="entry name" value="NUDIX"/>
    <property type="match status" value="1"/>
</dbReference>
<name>A0A845QLJ2_9FIRM</name>
<dbReference type="PROSITE" id="PS00893">
    <property type="entry name" value="NUDIX_BOX"/>
    <property type="match status" value="1"/>
</dbReference>
<evidence type="ECO:0000313" key="7">
    <source>
        <dbReference type="Proteomes" id="UP000446866"/>
    </source>
</evidence>
<sequence length="154" mass="18034">MWVGGVRVVITNEEKNKILMVRQHHEDRDIWMVPGGGIEEGENSIEAAVREAKEETGLDIEVVGVAWHIEEVSPERGQRFVNYMLGEIRGGQLGLGKDPEFDDDHQVLREVRFMSREEINTLEHIYPKFFNDEIWGILEEERNGMTYYKLRYKE</sequence>
<dbReference type="InterPro" id="IPR020476">
    <property type="entry name" value="Nudix_hydrolase"/>
</dbReference>
<gene>
    <name evidence="6" type="ORF">D0435_13620</name>
</gene>
<dbReference type="RefSeq" id="WP_160202976.1">
    <property type="nucleotide sequence ID" value="NZ_QXWK01000031.1"/>
</dbReference>
<evidence type="ECO:0000256" key="1">
    <source>
        <dbReference type="ARBA" id="ARBA00001946"/>
    </source>
</evidence>
<dbReference type="PRINTS" id="PR00502">
    <property type="entry name" value="NUDIXFAMILY"/>
</dbReference>
<dbReference type="Proteomes" id="UP000446866">
    <property type="component" value="Unassembled WGS sequence"/>
</dbReference>
<evidence type="ECO:0000256" key="2">
    <source>
        <dbReference type="ARBA" id="ARBA00022801"/>
    </source>
</evidence>
<reference evidence="6 7" key="1">
    <citation type="submission" date="2018-08" db="EMBL/GenBank/DDBJ databases">
        <title>Murine metabolic-syndrome-specific gut microbial biobank.</title>
        <authorList>
            <person name="Liu C."/>
        </authorList>
    </citation>
    <scope>NUCLEOTIDE SEQUENCE [LARGE SCALE GENOMIC DNA]</scope>
    <source>
        <strain evidence="6 7">28</strain>
    </source>
</reference>
<dbReference type="AlphaFoldDB" id="A0A845QLJ2"/>
<dbReference type="PROSITE" id="PS51462">
    <property type="entry name" value="NUDIX"/>
    <property type="match status" value="1"/>
</dbReference>
<proteinExistence type="inferred from homology"/>
<dbReference type="InterPro" id="IPR000086">
    <property type="entry name" value="NUDIX_hydrolase_dom"/>
</dbReference>